<evidence type="ECO:0000313" key="10">
    <source>
        <dbReference type="EMBL" id="NHN55286.1"/>
    </source>
</evidence>
<dbReference type="PRINTS" id="PR00786">
    <property type="entry name" value="NEPRILYSIN"/>
</dbReference>
<evidence type="ECO:0000313" key="11">
    <source>
        <dbReference type="Proteomes" id="UP000744769"/>
    </source>
</evidence>
<dbReference type="PANTHER" id="PTHR11733">
    <property type="entry name" value="ZINC METALLOPROTEASE FAMILY M13 NEPRILYSIN-RELATED"/>
    <property type="match status" value="1"/>
</dbReference>
<gene>
    <name evidence="10" type="ORF">G9U51_05745</name>
</gene>
<comment type="caution">
    <text evidence="10">The sequence shown here is derived from an EMBL/GenBank/DDBJ whole genome shotgun (WGS) entry which is preliminary data.</text>
</comment>
<keyword evidence="11" id="KW-1185">Reference proteome</keyword>
<dbReference type="InterPro" id="IPR008753">
    <property type="entry name" value="Peptidase_M13_N"/>
</dbReference>
<dbReference type="PROSITE" id="PS51885">
    <property type="entry name" value="NEPRILYSIN"/>
    <property type="match status" value="1"/>
</dbReference>
<protein>
    <submittedName>
        <fullName evidence="10">Peptidase M13</fullName>
    </submittedName>
</protein>
<dbReference type="GO" id="GO:0005886">
    <property type="term" value="C:plasma membrane"/>
    <property type="evidence" value="ECO:0007669"/>
    <property type="project" value="TreeGrafter"/>
</dbReference>
<evidence type="ECO:0000259" key="9">
    <source>
        <dbReference type="Pfam" id="PF05649"/>
    </source>
</evidence>
<keyword evidence="3" id="KW-0645">Protease</keyword>
<organism evidence="10 11">
    <name type="scientific">Metallococcus carri</name>
    <dbReference type="NCBI Taxonomy" id="1656884"/>
    <lineage>
        <taxon>Bacteria</taxon>
        <taxon>Bacillati</taxon>
        <taxon>Actinomycetota</taxon>
        <taxon>Actinomycetes</taxon>
        <taxon>Micrococcales</taxon>
        <taxon>Dermacoccaceae</taxon>
        <taxon>Metallococcus</taxon>
    </lineage>
</organism>
<dbReference type="Pfam" id="PF05649">
    <property type="entry name" value="Peptidase_M13_N"/>
    <property type="match status" value="1"/>
</dbReference>
<dbReference type="PANTHER" id="PTHR11733:SF167">
    <property type="entry name" value="FI17812P1-RELATED"/>
    <property type="match status" value="1"/>
</dbReference>
<dbReference type="EMBL" id="JAAOIV010000003">
    <property type="protein sequence ID" value="NHN55286.1"/>
    <property type="molecule type" value="Genomic_DNA"/>
</dbReference>
<accession>A0A967B604</accession>
<dbReference type="InterPro" id="IPR042089">
    <property type="entry name" value="Peptidase_M13_dom_2"/>
</dbReference>
<keyword evidence="5" id="KW-0378">Hydrolase</keyword>
<keyword evidence="4" id="KW-0479">Metal-binding</keyword>
<dbReference type="InterPro" id="IPR018497">
    <property type="entry name" value="Peptidase_M13_C"/>
</dbReference>
<dbReference type="AlphaFoldDB" id="A0A967B604"/>
<keyword evidence="7" id="KW-0482">Metalloprotease</keyword>
<dbReference type="CDD" id="cd08662">
    <property type="entry name" value="M13"/>
    <property type="match status" value="1"/>
</dbReference>
<feature type="domain" description="Peptidase M13 N-terminal" evidence="9">
    <location>
        <begin position="20"/>
        <end position="397"/>
    </location>
</feature>
<dbReference type="Proteomes" id="UP000744769">
    <property type="component" value="Unassembled WGS sequence"/>
</dbReference>
<sequence>MPAEAPKSGIIATLDPSIRPQDDLFGYVNHQWVKDTEIPSDRARYGTFDRLREQSEQAVRQIVEAASSGTAEDGTEERKVGDLYASFMDTEAIERLGSTPLDAPIERIRGTKSVSQLLGVAGELARTGVSGAVVFYVTADAKNPQEYVVYLEQAGIGLPDESYYREESYAEVRDAYVAHIARQAEGLGFEDPQGFAERVMEVETRIARQHWDVVATRDAIKTYNKHTLAELKERAPGYDWDVWLEGLQAPGGSFAQVVVHEPSFLEGLSTALQEIGLPLWQDWLVWRVVTSLAPYLNEQVVDENFDFFGKTLSGTPQLRERWKRGVGLVEDALGEAVGKIYVSQHFPPHAKERMLQLVDNLVEAYRRDFDDLPWMSPQTREKALDKLGKFRTKIGYPDKWRDYSALEVHRDDLVGNVARASAFEVDRELGKIGGPIDRDEWLMSPQTVNAYYHPMMNEIVFPAAILQPPFFDADADDAVNYGGIGAVIGHEIGHGFDDQGSRFAGDGSLTDWWTPQDRERFDALAQKLIEQFNQEEPADSPGTKVNGGLTVGENIGDLGGLTIGYKAYQIAQETAPAPELDGLTGDQRFFIGWAQVWCGKARPEEAKRLVAIDPHAPMNCRANVARNLREFQEVFGVAEGDGMYLAPDDQVRIF</sequence>
<name>A0A967B604_9MICO</name>
<dbReference type="GO" id="GO:0016485">
    <property type="term" value="P:protein processing"/>
    <property type="evidence" value="ECO:0007669"/>
    <property type="project" value="TreeGrafter"/>
</dbReference>
<evidence type="ECO:0000256" key="6">
    <source>
        <dbReference type="ARBA" id="ARBA00022833"/>
    </source>
</evidence>
<dbReference type="Gene3D" id="3.40.390.10">
    <property type="entry name" value="Collagenase (Catalytic Domain)"/>
    <property type="match status" value="1"/>
</dbReference>
<reference evidence="10" key="1">
    <citation type="submission" date="2020-03" db="EMBL/GenBank/DDBJ databases">
        <title>Draft sequencing of Calidifontibacter sp. DB0510.</title>
        <authorList>
            <person name="Kim D.-U."/>
        </authorList>
    </citation>
    <scope>NUCLEOTIDE SEQUENCE</scope>
    <source>
        <strain evidence="10">DB0510</strain>
    </source>
</reference>
<dbReference type="SUPFAM" id="SSF55486">
    <property type="entry name" value="Metalloproteases ('zincins'), catalytic domain"/>
    <property type="match status" value="1"/>
</dbReference>
<evidence type="ECO:0000256" key="5">
    <source>
        <dbReference type="ARBA" id="ARBA00022801"/>
    </source>
</evidence>
<evidence type="ECO:0000256" key="3">
    <source>
        <dbReference type="ARBA" id="ARBA00022670"/>
    </source>
</evidence>
<dbReference type="GO" id="GO:0004222">
    <property type="term" value="F:metalloendopeptidase activity"/>
    <property type="evidence" value="ECO:0007669"/>
    <property type="project" value="InterPro"/>
</dbReference>
<dbReference type="InterPro" id="IPR024079">
    <property type="entry name" value="MetalloPept_cat_dom_sf"/>
</dbReference>
<dbReference type="InterPro" id="IPR000718">
    <property type="entry name" value="Peptidase_M13"/>
</dbReference>
<comment type="cofactor">
    <cofactor evidence="1">
        <name>Zn(2+)</name>
        <dbReference type="ChEBI" id="CHEBI:29105"/>
    </cofactor>
</comment>
<evidence type="ECO:0000256" key="7">
    <source>
        <dbReference type="ARBA" id="ARBA00023049"/>
    </source>
</evidence>
<evidence type="ECO:0000256" key="2">
    <source>
        <dbReference type="ARBA" id="ARBA00007357"/>
    </source>
</evidence>
<dbReference type="GO" id="GO:0046872">
    <property type="term" value="F:metal ion binding"/>
    <property type="evidence" value="ECO:0007669"/>
    <property type="project" value="UniProtKB-KW"/>
</dbReference>
<keyword evidence="6" id="KW-0862">Zinc</keyword>
<comment type="similarity">
    <text evidence="2">Belongs to the peptidase M13 family.</text>
</comment>
<evidence type="ECO:0000256" key="4">
    <source>
        <dbReference type="ARBA" id="ARBA00022723"/>
    </source>
</evidence>
<evidence type="ECO:0000259" key="8">
    <source>
        <dbReference type="Pfam" id="PF01431"/>
    </source>
</evidence>
<dbReference type="RefSeq" id="WP_166194537.1">
    <property type="nucleotide sequence ID" value="NZ_JAAOIV010000003.1"/>
</dbReference>
<evidence type="ECO:0000256" key="1">
    <source>
        <dbReference type="ARBA" id="ARBA00001947"/>
    </source>
</evidence>
<proteinExistence type="inferred from homology"/>
<feature type="domain" description="Peptidase M13 C-terminal" evidence="8">
    <location>
        <begin position="449"/>
        <end position="650"/>
    </location>
</feature>
<dbReference type="Pfam" id="PF01431">
    <property type="entry name" value="Peptidase_M13"/>
    <property type="match status" value="1"/>
</dbReference>
<dbReference type="Gene3D" id="1.10.1380.10">
    <property type="entry name" value="Neutral endopeptidase , domain2"/>
    <property type="match status" value="1"/>
</dbReference>